<gene>
    <name evidence="2" type="ORF">FALBO_17423</name>
</gene>
<proteinExistence type="predicted"/>
<sequence length="220" mass="23055">MPSTSLTSLPLPYDIGTELVAEILGVEPNATTYLLNCAPGPDTSDCGVDDRYVTVGSWASKTFPAGAAKTGLYDEYYKDPEYEFSVHCEMSKTTAQECTTINIGGNDKGHPTSTLAHEDFKYVNLDYFIDVPVTITAGVELLAAAKTASQEATATDDTSGSSQSTAGTATPVKASESETSVTESSNGTPSPENTSRAASCVARIFTTMAVVSIAMTLVMS</sequence>
<evidence type="ECO:0000313" key="3">
    <source>
        <dbReference type="Proteomes" id="UP000554235"/>
    </source>
</evidence>
<dbReference type="OrthoDB" id="4991875at2759"/>
<feature type="compositionally biased region" description="Low complexity" evidence="1">
    <location>
        <begin position="150"/>
        <end position="170"/>
    </location>
</feature>
<evidence type="ECO:0000256" key="1">
    <source>
        <dbReference type="SAM" id="MobiDB-lite"/>
    </source>
</evidence>
<reference evidence="2 3" key="1">
    <citation type="submission" date="2020-01" db="EMBL/GenBank/DDBJ databases">
        <title>Identification and distribution of gene clusters putatively required for synthesis of sphingolipid metabolism inhibitors in phylogenetically diverse species of the filamentous fungus Fusarium.</title>
        <authorList>
            <person name="Kim H.-S."/>
            <person name="Busman M."/>
            <person name="Brown D.W."/>
            <person name="Divon H."/>
            <person name="Uhlig S."/>
            <person name="Proctor R.H."/>
        </authorList>
    </citation>
    <scope>NUCLEOTIDE SEQUENCE [LARGE SCALE GENOMIC DNA]</scope>
    <source>
        <strain evidence="2 3">NRRL 20459</strain>
    </source>
</reference>
<comment type="caution">
    <text evidence="2">The sequence shown here is derived from an EMBL/GenBank/DDBJ whole genome shotgun (WGS) entry which is preliminary data.</text>
</comment>
<name>A0A8H4JQB5_9HYPO</name>
<keyword evidence="3" id="KW-1185">Reference proteome</keyword>
<dbReference type="Proteomes" id="UP000554235">
    <property type="component" value="Unassembled WGS sequence"/>
</dbReference>
<dbReference type="AlphaFoldDB" id="A0A8H4JQB5"/>
<feature type="region of interest" description="Disordered" evidence="1">
    <location>
        <begin position="150"/>
        <end position="194"/>
    </location>
</feature>
<dbReference type="EMBL" id="JAADYS010004053">
    <property type="protein sequence ID" value="KAF4436987.1"/>
    <property type="molecule type" value="Genomic_DNA"/>
</dbReference>
<organism evidence="2 3">
    <name type="scientific">Fusarium albosuccineum</name>
    <dbReference type="NCBI Taxonomy" id="1237068"/>
    <lineage>
        <taxon>Eukaryota</taxon>
        <taxon>Fungi</taxon>
        <taxon>Dikarya</taxon>
        <taxon>Ascomycota</taxon>
        <taxon>Pezizomycotina</taxon>
        <taxon>Sordariomycetes</taxon>
        <taxon>Hypocreomycetidae</taxon>
        <taxon>Hypocreales</taxon>
        <taxon>Nectriaceae</taxon>
        <taxon>Fusarium</taxon>
        <taxon>Fusarium decemcellulare species complex</taxon>
    </lineage>
</organism>
<dbReference type="PANTHER" id="PTHR40640:SF1">
    <property type="entry name" value="ANCHORED GLYCOPROTEIN, PUTATIVE (AFU_ORTHOLOGUE AFUA_8G04860)-RELATED"/>
    <property type="match status" value="1"/>
</dbReference>
<evidence type="ECO:0000313" key="2">
    <source>
        <dbReference type="EMBL" id="KAF4436987.1"/>
    </source>
</evidence>
<dbReference type="PANTHER" id="PTHR40640">
    <property type="entry name" value="ANCHORED GLYCOPROTEIN, PUTATIVE (AFU_ORTHOLOGUE AFUA_8G04860)-RELATED"/>
    <property type="match status" value="1"/>
</dbReference>
<accession>A0A8H4JQB5</accession>
<protein>
    <submittedName>
        <fullName evidence="2">Uncharacterized protein</fullName>
    </submittedName>
</protein>